<keyword evidence="1" id="KW-0732">Signal</keyword>
<evidence type="ECO:0000313" key="2">
    <source>
        <dbReference type="EMBL" id="CUI16931.1"/>
    </source>
</evidence>
<evidence type="ECO:0000313" key="3">
    <source>
        <dbReference type="Proteomes" id="UP000069902"/>
    </source>
</evidence>
<sequence>MRLLSLFWLSLALSVSSSIQSEEVFIPEPFRNGEMIEQILVISDVDGVVRDSVEAIADPRVINAVKLLLENDMTALTFISGTPIDNDSSLEPWRRGSVPLNKVFGSSFEKELSENRVAIFGVLGGHQMQCDGKLEVVDEYSPEIAVELGSLLIHAFLREVMSIGTAPQKELAQALQAELNALQFEHSSSRETAPEFNSIVSAIREHLDPDFRLISNGALIETHTTNPPWSTSLSYKWIQDEINRPHYLVSKLALSQKQMATGLAKRGDQGFNYLLISKTNKGLTTSKHIAERLKQFPKALIVTIGDTQVDFPMHKNAHVAFHVGLEEVWRNNPLAQCVMIRNASGQDSQHVEGTLKVLNVLQEGIGKSFYELKYIPRQDSSGRWDYYSLNELQDED</sequence>
<keyword evidence="3" id="KW-1185">Reference proteome</keyword>
<proteinExistence type="predicted"/>
<feature type="signal peptide" evidence="1">
    <location>
        <begin position="1"/>
        <end position="21"/>
    </location>
</feature>
<accession>A0A0U5ERW7</accession>
<dbReference type="AlphaFoldDB" id="A0A0U5ERW7"/>
<dbReference type="KEGG" id="pnl:PNK_1314"/>
<name>A0A0U5ERW7_9BACT</name>
<organism evidence="2 3">
    <name type="scientific">Candidatus Protochlamydia naegleriophila</name>
    <dbReference type="NCBI Taxonomy" id="389348"/>
    <lineage>
        <taxon>Bacteria</taxon>
        <taxon>Pseudomonadati</taxon>
        <taxon>Chlamydiota</taxon>
        <taxon>Chlamydiia</taxon>
        <taxon>Parachlamydiales</taxon>
        <taxon>Parachlamydiaceae</taxon>
        <taxon>Candidatus Protochlamydia</taxon>
    </lineage>
</organism>
<gene>
    <name evidence="2" type="ORF">PNK_1314</name>
</gene>
<protein>
    <submittedName>
        <fullName evidence="2">Uncharacterized protein</fullName>
    </submittedName>
</protein>
<dbReference type="Proteomes" id="UP000069902">
    <property type="component" value="Chromosome cPNK"/>
</dbReference>
<dbReference type="InParanoid" id="A0A0U5ERW7"/>
<dbReference type="EMBL" id="LN879502">
    <property type="protein sequence ID" value="CUI16931.1"/>
    <property type="molecule type" value="Genomic_DNA"/>
</dbReference>
<dbReference type="RefSeq" id="WP_059061088.1">
    <property type="nucleotide sequence ID" value="NZ_LN879502.1"/>
</dbReference>
<dbReference type="PATRIC" id="fig|389348.3.peg.1472"/>
<reference evidence="3" key="1">
    <citation type="submission" date="2015-09" db="EMBL/GenBank/DDBJ databases">
        <authorList>
            <person name="Bertelli C."/>
        </authorList>
    </citation>
    <scope>NUCLEOTIDE SEQUENCE [LARGE SCALE GENOMIC DNA]</scope>
    <source>
        <strain evidence="3">KNic</strain>
    </source>
</reference>
<evidence type="ECO:0000256" key="1">
    <source>
        <dbReference type="SAM" id="SignalP"/>
    </source>
</evidence>
<feature type="chain" id="PRO_5006856312" evidence="1">
    <location>
        <begin position="22"/>
        <end position="396"/>
    </location>
</feature>